<gene>
    <name evidence="2" type="ORF">E2C01_097966</name>
</gene>
<comment type="caution">
    <text evidence="2">The sequence shown here is derived from an EMBL/GenBank/DDBJ whole genome shotgun (WGS) entry which is preliminary data.</text>
</comment>
<dbReference type="Proteomes" id="UP000324222">
    <property type="component" value="Unassembled WGS sequence"/>
</dbReference>
<dbReference type="AlphaFoldDB" id="A0A5B7KAX9"/>
<evidence type="ECO:0000256" key="1">
    <source>
        <dbReference type="SAM" id="MobiDB-lite"/>
    </source>
</evidence>
<evidence type="ECO:0000313" key="2">
    <source>
        <dbReference type="EMBL" id="MPD02388.1"/>
    </source>
</evidence>
<accession>A0A5B7KAX9</accession>
<organism evidence="2 3">
    <name type="scientific">Portunus trituberculatus</name>
    <name type="common">Swimming crab</name>
    <name type="synonym">Neptunus trituberculatus</name>
    <dbReference type="NCBI Taxonomy" id="210409"/>
    <lineage>
        <taxon>Eukaryota</taxon>
        <taxon>Metazoa</taxon>
        <taxon>Ecdysozoa</taxon>
        <taxon>Arthropoda</taxon>
        <taxon>Crustacea</taxon>
        <taxon>Multicrustacea</taxon>
        <taxon>Malacostraca</taxon>
        <taxon>Eumalacostraca</taxon>
        <taxon>Eucarida</taxon>
        <taxon>Decapoda</taxon>
        <taxon>Pleocyemata</taxon>
        <taxon>Brachyura</taxon>
        <taxon>Eubrachyura</taxon>
        <taxon>Portunoidea</taxon>
        <taxon>Portunidae</taxon>
        <taxon>Portuninae</taxon>
        <taxon>Portunus</taxon>
    </lineage>
</organism>
<protein>
    <submittedName>
        <fullName evidence="2">Uncharacterized protein</fullName>
    </submittedName>
</protein>
<proteinExistence type="predicted"/>
<dbReference type="EMBL" id="VSRR010131180">
    <property type="protein sequence ID" value="MPD02388.1"/>
    <property type="molecule type" value="Genomic_DNA"/>
</dbReference>
<name>A0A5B7KAX9_PORTR</name>
<feature type="region of interest" description="Disordered" evidence="1">
    <location>
        <begin position="1"/>
        <end position="22"/>
    </location>
</feature>
<sequence>MASLTRSTRTVPGQSTSMVSKRPSFTVSSYSFALFRYGSF</sequence>
<reference evidence="2 3" key="1">
    <citation type="submission" date="2019-05" db="EMBL/GenBank/DDBJ databases">
        <title>Another draft genome of Portunus trituberculatus and its Hox gene families provides insights of decapod evolution.</title>
        <authorList>
            <person name="Jeong J.-H."/>
            <person name="Song I."/>
            <person name="Kim S."/>
            <person name="Choi T."/>
            <person name="Kim D."/>
            <person name="Ryu S."/>
            <person name="Kim W."/>
        </authorList>
    </citation>
    <scope>NUCLEOTIDE SEQUENCE [LARGE SCALE GENOMIC DNA]</scope>
    <source>
        <tissue evidence="2">Muscle</tissue>
    </source>
</reference>
<keyword evidence="3" id="KW-1185">Reference proteome</keyword>
<evidence type="ECO:0000313" key="3">
    <source>
        <dbReference type="Proteomes" id="UP000324222"/>
    </source>
</evidence>